<dbReference type="WBParaSite" id="sdigi.contig224.g6331.t1">
    <property type="protein sequence ID" value="sdigi.contig224.g6331.t1"/>
    <property type="gene ID" value="sdigi.contig224.g6331"/>
</dbReference>
<feature type="domain" description="Tyrosine-protein phosphatase" evidence="2">
    <location>
        <begin position="369"/>
        <end position="602"/>
    </location>
</feature>
<dbReference type="SUPFAM" id="SSF52799">
    <property type="entry name" value="(Phosphotyrosine protein) phosphatases II"/>
    <property type="match status" value="1"/>
</dbReference>
<dbReference type="InterPro" id="IPR000242">
    <property type="entry name" value="PTP_cat"/>
</dbReference>
<accession>A0A915PL45</accession>
<feature type="region of interest" description="Disordered" evidence="1">
    <location>
        <begin position="143"/>
        <end position="174"/>
    </location>
</feature>
<feature type="region of interest" description="Disordered" evidence="1">
    <location>
        <begin position="231"/>
        <end position="268"/>
    </location>
</feature>
<dbReference type="PANTHER" id="PTHR19134">
    <property type="entry name" value="RECEPTOR-TYPE TYROSINE-PROTEIN PHOSPHATASE"/>
    <property type="match status" value="1"/>
</dbReference>
<evidence type="ECO:0000313" key="4">
    <source>
        <dbReference type="WBParaSite" id="sdigi.contig224.g6331.t1"/>
    </source>
</evidence>
<dbReference type="AlphaFoldDB" id="A0A915PL45"/>
<dbReference type="Proteomes" id="UP000887581">
    <property type="component" value="Unplaced"/>
</dbReference>
<dbReference type="InterPro" id="IPR050348">
    <property type="entry name" value="Protein-Tyr_Phosphatase"/>
</dbReference>
<proteinExistence type="predicted"/>
<feature type="region of interest" description="Disordered" evidence="1">
    <location>
        <begin position="307"/>
        <end position="352"/>
    </location>
</feature>
<protein>
    <submittedName>
        <fullName evidence="4">Tyrosine-protein phosphatase domain-containing protein</fullName>
    </submittedName>
</protein>
<feature type="region of interest" description="Disordered" evidence="1">
    <location>
        <begin position="1"/>
        <end position="24"/>
    </location>
</feature>
<evidence type="ECO:0000256" key="1">
    <source>
        <dbReference type="SAM" id="MobiDB-lite"/>
    </source>
</evidence>
<dbReference type="InterPro" id="IPR029021">
    <property type="entry name" value="Prot-tyrosine_phosphatase-like"/>
</dbReference>
<sequence length="629" mass="72745">MKKGRKRSGSLMKKLGSERGQIDNELEQQMKIQKGTEMLAKEESYHQEGVADLLKEKIGKDWNEKIVRKSNEEIEKRLSWNAKKTATKKQFDSGEATHLGSRELLKDNFGSRESSTRRIPDIREFPKVISDVSIGKKETSERYRKKEMKESAKYTVDPRKTARKMKEWDRRDEVDKKKERLIEETVAKKNMPRRKPVVRPYCYNDLLDGIPDSLQVTDEDFQKVGANSARSNFYDGRKNTLPENSKETKSAIQRSKRTPRPFCYDESLDGVTESLLSTSASDDTETDENRRPSCGNVLAQMPLNVKETLDNNNQAKKLSQSIESESEESETDGEQEIQSQMPNKDNLFGLKPEGTKVQPDIISAQKLVKGKDRLSNTIMFNEGAVHLFPTTMNDSRYINASQINIPYGNFIIAQSPTKQSQINFLRMLWQCHVLLVVCLEPATNQNTCYSYFSLKRQQATKERERIFLEIVQIVRTPVKNLFIYETALTNMELRNGANRRRIYILHYDKWTHEKAISPMSLIKMITIMKGMDDEEKRKAIVVHGITIQQAATFVITSILMQQLTKTHRISIINAAVTVRKRRYDSLKFLTDFRLVLQTILYYAKQCDLITNEKTFKSAMDILERKDRDI</sequence>
<name>A0A915PL45_9BILA</name>
<dbReference type="Pfam" id="PF00102">
    <property type="entry name" value="Y_phosphatase"/>
    <property type="match status" value="1"/>
</dbReference>
<keyword evidence="3" id="KW-1185">Reference proteome</keyword>
<dbReference type="PROSITE" id="PS50055">
    <property type="entry name" value="TYR_PHOSPHATASE_PTP"/>
    <property type="match status" value="1"/>
</dbReference>
<evidence type="ECO:0000259" key="2">
    <source>
        <dbReference type="PROSITE" id="PS50055"/>
    </source>
</evidence>
<dbReference type="Gene3D" id="3.90.190.10">
    <property type="entry name" value="Protein tyrosine phosphatase superfamily"/>
    <property type="match status" value="1"/>
</dbReference>
<feature type="compositionally biased region" description="Acidic residues" evidence="1">
    <location>
        <begin position="324"/>
        <end position="335"/>
    </location>
</feature>
<dbReference type="InterPro" id="IPR003595">
    <property type="entry name" value="Tyr_Pase_cat"/>
</dbReference>
<organism evidence="3 4">
    <name type="scientific">Setaria digitata</name>
    <dbReference type="NCBI Taxonomy" id="48799"/>
    <lineage>
        <taxon>Eukaryota</taxon>
        <taxon>Metazoa</taxon>
        <taxon>Ecdysozoa</taxon>
        <taxon>Nematoda</taxon>
        <taxon>Chromadorea</taxon>
        <taxon>Rhabditida</taxon>
        <taxon>Spirurina</taxon>
        <taxon>Spiruromorpha</taxon>
        <taxon>Filarioidea</taxon>
        <taxon>Setariidae</taxon>
        <taxon>Setaria</taxon>
    </lineage>
</organism>
<dbReference type="SMART" id="SM00194">
    <property type="entry name" value="PTPc"/>
    <property type="match status" value="1"/>
</dbReference>
<dbReference type="GO" id="GO:0004725">
    <property type="term" value="F:protein tyrosine phosphatase activity"/>
    <property type="evidence" value="ECO:0007669"/>
    <property type="project" value="InterPro"/>
</dbReference>
<dbReference type="PANTHER" id="PTHR19134:SF449">
    <property type="entry name" value="TYROSINE-PROTEIN PHOSPHATASE 1"/>
    <property type="match status" value="1"/>
</dbReference>
<feature type="compositionally biased region" description="Basic and acidic residues" evidence="1">
    <location>
        <begin position="235"/>
        <end position="249"/>
    </location>
</feature>
<dbReference type="SMART" id="SM00404">
    <property type="entry name" value="PTPc_motif"/>
    <property type="match status" value="1"/>
</dbReference>
<reference evidence="4" key="1">
    <citation type="submission" date="2022-11" db="UniProtKB">
        <authorList>
            <consortium name="WormBaseParasite"/>
        </authorList>
    </citation>
    <scope>IDENTIFICATION</scope>
</reference>
<feature type="region of interest" description="Disordered" evidence="1">
    <location>
        <begin position="277"/>
        <end position="296"/>
    </location>
</feature>
<evidence type="ECO:0000313" key="3">
    <source>
        <dbReference type="Proteomes" id="UP000887581"/>
    </source>
</evidence>